<accession>A0AAV5W8M1</accession>
<feature type="domain" description="Apple" evidence="1">
    <location>
        <begin position="128"/>
        <end position="216"/>
    </location>
</feature>
<sequence length="251" mass="28032">LRHSTVAPIDPMRSVHAKRLVYNMSLDNKARCTSGEEVLFIRSRGIRDNGGSNLDTVLNINEDDCVFSCISNLAGYYDLFDCVSAQYDSYNEACTLSSDPPRDDRLTLHGSSNFYEKICTKPEITSRCSGGTVERKRQKVLTGLLRDSITVGSVLECIERCIDVDVKLPFKCMSALYYYEEATFNCVLNDGSAFTHPNSLFDETSVVVDYFGIDECHGIKEIRHISDIGNELRSVVHEGGILHKQAARPLP</sequence>
<evidence type="ECO:0000313" key="3">
    <source>
        <dbReference type="Proteomes" id="UP001432322"/>
    </source>
</evidence>
<dbReference type="GO" id="GO:0009653">
    <property type="term" value="P:anatomical structure morphogenesis"/>
    <property type="evidence" value="ECO:0007669"/>
    <property type="project" value="TreeGrafter"/>
</dbReference>
<dbReference type="CDD" id="cd01099">
    <property type="entry name" value="PAN_AP_HGF"/>
    <property type="match status" value="1"/>
</dbReference>
<name>A0AAV5W8M1_9BILA</name>
<feature type="non-terminal residue" evidence="2">
    <location>
        <position position="1"/>
    </location>
</feature>
<comment type="caution">
    <text evidence="2">The sequence shown here is derived from an EMBL/GenBank/DDBJ whole genome shotgun (WGS) entry which is preliminary data.</text>
</comment>
<dbReference type="SMART" id="SM00473">
    <property type="entry name" value="PAN_AP"/>
    <property type="match status" value="2"/>
</dbReference>
<evidence type="ECO:0000313" key="2">
    <source>
        <dbReference type="EMBL" id="GMT28181.1"/>
    </source>
</evidence>
<evidence type="ECO:0000259" key="1">
    <source>
        <dbReference type="PROSITE" id="PS50948"/>
    </source>
</evidence>
<dbReference type="InterPro" id="IPR003609">
    <property type="entry name" value="Pan_app"/>
</dbReference>
<proteinExistence type="predicted"/>
<dbReference type="AlphaFoldDB" id="A0AAV5W8M1"/>
<dbReference type="Gene3D" id="3.50.4.10">
    <property type="entry name" value="Hepatocyte Growth Factor"/>
    <property type="match status" value="2"/>
</dbReference>
<dbReference type="PANTHER" id="PTHR47327">
    <property type="entry name" value="FI18240P1-RELATED"/>
    <property type="match status" value="1"/>
</dbReference>
<dbReference type="Proteomes" id="UP001432322">
    <property type="component" value="Unassembled WGS sequence"/>
</dbReference>
<dbReference type="InterPro" id="IPR052774">
    <property type="entry name" value="Celegans_DevNeuronal_Protein"/>
</dbReference>
<feature type="domain" description="Apple" evidence="1">
    <location>
        <begin position="32"/>
        <end position="119"/>
    </location>
</feature>
<dbReference type="SUPFAM" id="SSF57414">
    <property type="entry name" value="Hairpin loop containing domain-like"/>
    <property type="match status" value="1"/>
</dbReference>
<dbReference type="PROSITE" id="PS50948">
    <property type="entry name" value="PAN"/>
    <property type="match status" value="2"/>
</dbReference>
<gene>
    <name evidence="2" type="ORF">PFISCL1PPCAC_19478</name>
</gene>
<dbReference type="Pfam" id="PF00024">
    <property type="entry name" value="PAN_1"/>
    <property type="match status" value="1"/>
</dbReference>
<keyword evidence="3" id="KW-1185">Reference proteome</keyword>
<feature type="non-terminal residue" evidence="2">
    <location>
        <position position="251"/>
    </location>
</feature>
<reference evidence="2" key="1">
    <citation type="submission" date="2023-10" db="EMBL/GenBank/DDBJ databases">
        <title>Genome assembly of Pristionchus species.</title>
        <authorList>
            <person name="Yoshida K."/>
            <person name="Sommer R.J."/>
        </authorList>
    </citation>
    <scope>NUCLEOTIDE SEQUENCE</scope>
    <source>
        <strain evidence="2">RS5133</strain>
    </source>
</reference>
<dbReference type="PANTHER" id="PTHR47327:SF11">
    <property type="entry name" value="PROTEIN CBG21204"/>
    <property type="match status" value="1"/>
</dbReference>
<dbReference type="EMBL" id="BTSY01000005">
    <property type="protein sequence ID" value="GMT28181.1"/>
    <property type="molecule type" value="Genomic_DNA"/>
</dbReference>
<organism evidence="2 3">
    <name type="scientific">Pristionchus fissidentatus</name>
    <dbReference type="NCBI Taxonomy" id="1538716"/>
    <lineage>
        <taxon>Eukaryota</taxon>
        <taxon>Metazoa</taxon>
        <taxon>Ecdysozoa</taxon>
        <taxon>Nematoda</taxon>
        <taxon>Chromadorea</taxon>
        <taxon>Rhabditida</taxon>
        <taxon>Rhabditina</taxon>
        <taxon>Diplogasteromorpha</taxon>
        <taxon>Diplogasteroidea</taxon>
        <taxon>Neodiplogasteridae</taxon>
        <taxon>Pristionchus</taxon>
    </lineage>
</organism>
<protein>
    <recommendedName>
        <fullName evidence="1">Apple domain-containing protein</fullName>
    </recommendedName>
</protein>